<reference evidence="1" key="1">
    <citation type="submission" date="2020-07" db="EMBL/GenBank/DDBJ databases">
        <title>Multicomponent nature underlies the extraordinary mechanical properties of spider dragline silk.</title>
        <authorList>
            <person name="Kono N."/>
            <person name="Nakamura H."/>
            <person name="Mori M."/>
            <person name="Yoshida Y."/>
            <person name="Ohtoshi R."/>
            <person name="Malay A.D."/>
            <person name="Moran D.A.P."/>
            <person name="Tomita M."/>
            <person name="Numata K."/>
            <person name="Arakawa K."/>
        </authorList>
    </citation>
    <scope>NUCLEOTIDE SEQUENCE</scope>
</reference>
<evidence type="ECO:0000313" key="2">
    <source>
        <dbReference type="Proteomes" id="UP000887116"/>
    </source>
</evidence>
<dbReference type="OrthoDB" id="10482912at2759"/>
<name>A0A8X6JL82_TRICU</name>
<dbReference type="AlphaFoldDB" id="A0A8X6JL82"/>
<sequence>MQYPSLSFPEQVFLPTLGTKVRISLGTCSFRNKLHNLPSIIPPFTLPTYEQTPGMVGTLTAGKCMDKIARRNMTNKKAIRYFIPPPLSLQRKNEYVRI</sequence>
<accession>A0A8X6JL82</accession>
<protein>
    <submittedName>
        <fullName evidence="1">Uncharacterized protein</fullName>
    </submittedName>
</protein>
<comment type="caution">
    <text evidence="1">The sequence shown here is derived from an EMBL/GenBank/DDBJ whole genome shotgun (WGS) entry which is preliminary data.</text>
</comment>
<organism evidence="1 2">
    <name type="scientific">Trichonephila clavata</name>
    <name type="common">Joro spider</name>
    <name type="synonym">Nephila clavata</name>
    <dbReference type="NCBI Taxonomy" id="2740835"/>
    <lineage>
        <taxon>Eukaryota</taxon>
        <taxon>Metazoa</taxon>
        <taxon>Ecdysozoa</taxon>
        <taxon>Arthropoda</taxon>
        <taxon>Chelicerata</taxon>
        <taxon>Arachnida</taxon>
        <taxon>Araneae</taxon>
        <taxon>Araneomorphae</taxon>
        <taxon>Entelegynae</taxon>
        <taxon>Araneoidea</taxon>
        <taxon>Nephilidae</taxon>
        <taxon>Trichonephila</taxon>
    </lineage>
</organism>
<dbReference type="Proteomes" id="UP000887116">
    <property type="component" value="Unassembled WGS sequence"/>
</dbReference>
<dbReference type="EMBL" id="BMAO01026615">
    <property type="protein sequence ID" value="GFR11001.1"/>
    <property type="molecule type" value="Genomic_DNA"/>
</dbReference>
<keyword evidence="2" id="KW-1185">Reference proteome</keyword>
<evidence type="ECO:0000313" key="1">
    <source>
        <dbReference type="EMBL" id="GFR11001.1"/>
    </source>
</evidence>
<proteinExistence type="predicted"/>
<gene>
    <name evidence="1" type="ORF">TNCT_535091</name>
</gene>